<dbReference type="EMBL" id="CP093313">
    <property type="protein sequence ID" value="UWZ82964.1"/>
    <property type="molecule type" value="Genomic_DNA"/>
</dbReference>
<sequence length="303" mass="33870">MRTATLHDYKQRMLRVLGHIDRHLGDALPLDELARIACFSPYHFHRVFHGMMGESVKEYVRRLRLERSASRLKFGSATIIDIALEAGYDSHEAFTRSFKATFGAAPSQFRLANHQRAALAPSGIHYGQPVTIRFRTLRKGGTMKVEIRQLKPVRVAFIRHTGPYSEVGQAWDRLLTFMGKEGYLAGNPMMLGIVHDDPEVTPPDKVRYDACLAVDDSFSPTGDIGVQTIAGGEYAVTTHKGPYNQVGKTYSEFLGQWLPRSGHELRNLPCFEVYVNDPQSTPPDELLTDIFAPVQAAVLAAKD</sequence>
<dbReference type="RefSeq" id="WP_260792297.1">
    <property type="nucleotide sequence ID" value="NZ_CP093313.1"/>
</dbReference>
<evidence type="ECO:0000256" key="1">
    <source>
        <dbReference type="ARBA" id="ARBA00023015"/>
    </source>
</evidence>
<dbReference type="InterPro" id="IPR020449">
    <property type="entry name" value="Tscrpt_reg_AraC-type_HTH"/>
</dbReference>
<evidence type="ECO:0000313" key="6">
    <source>
        <dbReference type="Proteomes" id="UP001059380"/>
    </source>
</evidence>
<dbReference type="SUPFAM" id="SSF55136">
    <property type="entry name" value="Probable bacterial effector-binding domain"/>
    <property type="match status" value="1"/>
</dbReference>
<protein>
    <submittedName>
        <fullName evidence="5">AraC family transcriptional regulator</fullName>
    </submittedName>
</protein>
<dbReference type="SUPFAM" id="SSF46689">
    <property type="entry name" value="Homeodomain-like"/>
    <property type="match status" value="2"/>
</dbReference>
<keyword evidence="6" id="KW-1185">Reference proteome</keyword>
<dbReference type="PRINTS" id="PR00032">
    <property type="entry name" value="HTHARAC"/>
</dbReference>
<dbReference type="InterPro" id="IPR010499">
    <property type="entry name" value="AraC_E-bd"/>
</dbReference>
<evidence type="ECO:0000313" key="5">
    <source>
        <dbReference type="EMBL" id="UWZ82964.1"/>
    </source>
</evidence>
<dbReference type="InterPro" id="IPR011256">
    <property type="entry name" value="Reg_factor_effector_dom_sf"/>
</dbReference>
<dbReference type="GO" id="GO:0043565">
    <property type="term" value="F:sequence-specific DNA binding"/>
    <property type="evidence" value="ECO:0007669"/>
    <property type="project" value="InterPro"/>
</dbReference>
<evidence type="ECO:0000256" key="2">
    <source>
        <dbReference type="ARBA" id="ARBA00023125"/>
    </source>
</evidence>
<dbReference type="SMART" id="SM00342">
    <property type="entry name" value="HTH_ARAC"/>
    <property type="match status" value="1"/>
</dbReference>
<keyword evidence="3" id="KW-0804">Transcription</keyword>
<dbReference type="InterPro" id="IPR018060">
    <property type="entry name" value="HTH_AraC"/>
</dbReference>
<organism evidence="5 6">
    <name type="scientific">Occallatibacter riparius</name>
    <dbReference type="NCBI Taxonomy" id="1002689"/>
    <lineage>
        <taxon>Bacteria</taxon>
        <taxon>Pseudomonadati</taxon>
        <taxon>Acidobacteriota</taxon>
        <taxon>Terriglobia</taxon>
        <taxon>Terriglobales</taxon>
        <taxon>Acidobacteriaceae</taxon>
        <taxon>Occallatibacter</taxon>
    </lineage>
</organism>
<dbReference type="PROSITE" id="PS01124">
    <property type="entry name" value="HTH_ARAC_FAMILY_2"/>
    <property type="match status" value="1"/>
</dbReference>
<dbReference type="Gene3D" id="1.10.10.60">
    <property type="entry name" value="Homeodomain-like"/>
    <property type="match status" value="2"/>
</dbReference>
<dbReference type="PANTHER" id="PTHR40055">
    <property type="entry name" value="TRANSCRIPTIONAL REGULATOR YGIV-RELATED"/>
    <property type="match status" value="1"/>
</dbReference>
<dbReference type="InterPro" id="IPR050908">
    <property type="entry name" value="SmbC-like"/>
</dbReference>
<name>A0A9J7BJ73_9BACT</name>
<keyword evidence="1" id="KW-0805">Transcription regulation</keyword>
<dbReference type="GO" id="GO:0003700">
    <property type="term" value="F:DNA-binding transcription factor activity"/>
    <property type="evidence" value="ECO:0007669"/>
    <property type="project" value="InterPro"/>
</dbReference>
<feature type="domain" description="HTH araC/xylS-type" evidence="4">
    <location>
        <begin position="14"/>
        <end position="112"/>
    </location>
</feature>
<dbReference type="PROSITE" id="PS00041">
    <property type="entry name" value="HTH_ARAC_FAMILY_1"/>
    <property type="match status" value="1"/>
</dbReference>
<dbReference type="KEGG" id="orp:MOP44_20625"/>
<dbReference type="Gene3D" id="3.20.80.10">
    <property type="entry name" value="Regulatory factor, effector binding domain"/>
    <property type="match status" value="1"/>
</dbReference>
<dbReference type="Proteomes" id="UP001059380">
    <property type="component" value="Chromosome"/>
</dbReference>
<evidence type="ECO:0000259" key="4">
    <source>
        <dbReference type="PROSITE" id="PS01124"/>
    </source>
</evidence>
<evidence type="ECO:0000256" key="3">
    <source>
        <dbReference type="ARBA" id="ARBA00023163"/>
    </source>
</evidence>
<proteinExistence type="predicted"/>
<dbReference type="InterPro" id="IPR029442">
    <property type="entry name" value="GyrI-like"/>
</dbReference>
<dbReference type="SMART" id="SM00871">
    <property type="entry name" value="AraC_E_bind"/>
    <property type="match status" value="1"/>
</dbReference>
<dbReference type="Pfam" id="PF12833">
    <property type="entry name" value="HTH_18"/>
    <property type="match status" value="1"/>
</dbReference>
<dbReference type="AlphaFoldDB" id="A0A9J7BJ73"/>
<dbReference type="InterPro" id="IPR018062">
    <property type="entry name" value="HTH_AraC-typ_CS"/>
</dbReference>
<gene>
    <name evidence="5" type="ORF">MOP44_20625</name>
</gene>
<reference evidence="5" key="1">
    <citation type="submission" date="2021-04" db="EMBL/GenBank/DDBJ databases">
        <title>Phylogenetic analysis of Acidobacteriaceae.</title>
        <authorList>
            <person name="Qiu L."/>
            <person name="Zhang Q."/>
        </authorList>
    </citation>
    <scope>NUCLEOTIDE SEQUENCE</scope>
    <source>
        <strain evidence="5">DSM 25168</strain>
    </source>
</reference>
<dbReference type="PANTHER" id="PTHR40055:SF1">
    <property type="entry name" value="TRANSCRIPTIONAL REGULATOR YGIV-RELATED"/>
    <property type="match status" value="1"/>
</dbReference>
<accession>A0A9J7BJ73</accession>
<dbReference type="Pfam" id="PF06445">
    <property type="entry name" value="GyrI-like"/>
    <property type="match status" value="1"/>
</dbReference>
<keyword evidence="2" id="KW-0238">DNA-binding</keyword>
<dbReference type="InterPro" id="IPR009057">
    <property type="entry name" value="Homeodomain-like_sf"/>
</dbReference>